<dbReference type="PANTHER" id="PTHR10099">
    <property type="entry name" value="PHOSPHORIBOSYLFORMYLGLYCINAMIDINE SYNTHASE"/>
    <property type="match status" value="1"/>
</dbReference>
<dbReference type="STRING" id="478820.A0A196SDV1"/>
<dbReference type="GO" id="GO:0005737">
    <property type="term" value="C:cytoplasm"/>
    <property type="evidence" value="ECO:0007669"/>
    <property type="project" value="TreeGrafter"/>
</dbReference>
<dbReference type="InterPro" id="IPR036921">
    <property type="entry name" value="PurM-like_N_sf"/>
</dbReference>
<gene>
    <name evidence="1" type="ORF">AV274_3110</name>
</gene>
<evidence type="ECO:0000313" key="1">
    <source>
        <dbReference type="EMBL" id="OAO15183.1"/>
    </source>
</evidence>
<sequence length="1473" mass="157728">MSHILLSAETHTFPLGVAPFPGAETGMGGRIRDVQAMNEKVTASTVGLLGLKPMLFSGGVGQLDDRHLHKGQPEKDMLVVKADSSASVVTCPANSNKCESTLRFTKESRENVHACYWFSRDPGCWKSYENLRLKVMQPGELTVESLEGFSNRGLVANQAKVFHISGYSTQDKVYLVQSASACLEENALDGRVFQTTVLDGATGFAIVVNMTYATAAEDLKMCYQFSTLTAAGDKVEGVFHVYAVSGFDAERTVGSIDSVVAGKTKELFLLGAGFAESDMVAWAESGASCAERSQEGAMHKLADAEAFYAVVSMNTLSAGKEFQLCYKFTNEAWNEYPALALRVKHFAGVNGVSQGNANAFVVSQPKAFYLDDEDAVSGYSTQDKVHLVLSGQDCADASAYVYMADVEAGHFQFTLNLPEALAGSVYRLCYAFGAETPAWNEYPALALRVKHFAGVNGVSQGNANAFVVSQPKAFYLDDENAVSGYSTQDKVHLVLNGQDCADASAYVYTADVEAGHFQFTLNLPEALAGSVYRVCYAFGAETPVQTSSTVAVKSMPGFVGVLEGTAVDAEQSVNAVVLNKEKKLVFPANKAISDNDRFLLVKSESECAAATAFQPINSEGVQLYFSVLRSAAEEVNTELFGCIKFNGEPALFLPQVAIRVKSFAGLTATVGDSAVLVLTQPKTFVVSAEGGASVGDSVIIASTSCEDESAANRLVFPVVASGESLQTTVTVGVEGIEPLTPRAWFLCYRFVHEKPAMTSILMEVDGFTSAEALTVSVGDKLKAVVKKEKQYAFATAQGAQAGDRVALGCSCESLLTPMEELNASATATLVLATKPTCAVGVCYKFREEPEVFYSWAMTAYELSSLNGQSAFTKDMVSGERYVFSFEGSSSTEDEFKLVAADADCAATLHDYSDSFGAVLPDIAVEGAMDSEDGSYTILRLGGSGDLTAYFPSMQASMVNGKWTGLNAILVDGVYAYIQKYEPSARFLHLTEKIAVEAGATLKLVHATEMEVVASLNAYRANVTLPLTTTSEGLLKLCYAFAGDAFFAYDEYQFRVRQVSPSTLSVSGTPGHTLLKAMKNVVELAGLNLESGDKLLLVQPTERCSAVPAAEVTMTVEDGVASAVVDASLEGSYRLCYKFGEIGIQNTAAVVDVVGASVTGQTSEYNAWFSVANQAHAITYTTPKSEAFEQERVSYFATMANSGYHVTGVLDSLMKPEGELILYATSAANAVFTFSTAHAADVLSRVEQFVVTIENHQLSTVTLEVTLTTGASSVMKTVTELVDGVNRVVFDASVAGWSALTFSAPVSYTIKVSSSSISIFNFQRTYSTLVFAVEGAESLKYVREACSEEPVASAVMPVGEDRTVRWLFTEGSATEQWKLCYAIGASGFVGAGVEFNMRVGEVTELVPLVGAANRVVAAMYAAGLEPWDVHVRDLLSGRITLESFLLKVLVGRFSYADVLESARVWCMARTAVSR</sequence>
<proteinExistence type="predicted"/>
<dbReference type="Gene3D" id="3.40.50.880">
    <property type="match status" value="1"/>
</dbReference>
<dbReference type="SUPFAM" id="SSF52317">
    <property type="entry name" value="Class I glutamine amidotransferase-like"/>
    <property type="match status" value="1"/>
</dbReference>
<dbReference type="PANTHER" id="PTHR10099:SF1">
    <property type="entry name" value="PHOSPHORIBOSYLFORMYLGLYCINAMIDINE SYNTHASE"/>
    <property type="match status" value="1"/>
</dbReference>
<comment type="caution">
    <text evidence="1">The sequence shown here is derived from an EMBL/GenBank/DDBJ whole genome shotgun (WGS) entry which is preliminary data.</text>
</comment>
<dbReference type="InterPro" id="IPR029062">
    <property type="entry name" value="Class_I_gatase-like"/>
</dbReference>
<keyword evidence="2" id="KW-1185">Reference proteome</keyword>
<dbReference type="GO" id="GO:0006164">
    <property type="term" value="P:purine nucleotide biosynthetic process"/>
    <property type="evidence" value="ECO:0007669"/>
    <property type="project" value="TreeGrafter"/>
</dbReference>
<accession>A0A196SDV1</accession>
<dbReference type="GO" id="GO:0004642">
    <property type="term" value="F:phosphoribosylformylglycinamidine synthase activity"/>
    <property type="evidence" value="ECO:0007669"/>
    <property type="project" value="TreeGrafter"/>
</dbReference>
<organism evidence="1 2">
    <name type="scientific">Blastocystis sp. subtype 1 (strain ATCC 50177 / NandII)</name>
    <dbReference type="NCBI Taxonomy" id="478820"/>
    <lineage>
        <taxon>Eukaryota</taxon>
        <taxon>Sar</taxon>
        <taxon>Stramenopiles</taxon>
        <taxon>Bigyra</taxon>
        <taxon>Opalozoa</taxon>
        <taxon>Opalinata</taxon>
        <taxon>Blastocystidae</taxon>
        <taxon>Blastocystis</taxon>
    </lineage>
</organism>
<dbReference type="Gene3D" id="3.30.1330.10">
    <property type="entry name" value="PurM-like, N-terminal domain"/>
    <property type="match status" value="1"/>
</dbReference>
<dbReference type="Proteomes" id="UP000078348">
    <property type="component" value="Unassembled WGS sequence"/>
</dbReference>
<protein>
    <submittedName>
        <fullName evidence="1">Phosphoribosylformylglycinamidine synthase</fullName>
    </submittedName>
</protein>
<evidence type="ECO:0000313" key="2">
    <source>
        <dbReference type="Proteomes" id="UP000078348"/>
    </source>
</evidence>
<reference evidence="1 2" key="1">
    <citation type="submission" date="2016-05" db="EMBL/GenBank/DDBJ databases">
        <title>Nuclear genome of Blastocystis sp. subtype 1 NandII.</title>
        <authorList>
            <person name="Gentekaki E."/>
            <person name="Curtis B."/>
            <person name="Stairs C."/>
            <person name="Eme L."/>
            <person name="Herman E."/>
            <person name="Klimes V."/>
            <person name="Arias M.C."/>
            <person name="Elias M."/>
            <person name="Hilliou F."/>
            <person name="Klute M."/>
            <person name="Malik S.-B."/>
            <person name="Pightling A."/>
            <person name="Rachubinski R."/>
            <person name="Salas D."/>
            <person name="Schlacht A."/>
            <person name="Suga H."/>
            <person name="Archibald J."/>
            <person name="Ball S.G."/>
            <person name="Clark G."/>
            <person name="Dacks J."/>
            <person name="Van Der Giezen M."/>
            <person name="Tsaousis A."/>
            <person name="Roger A."/>
        </authorList>
    </citation>
    <scope>NUCLEOTIDE SEQUENCE [LARGE SCALE GENOMIC DNA]</scope>
    <source>
        <strain evidence="2">ATCC 50177 / NandII</strain>
    </source>
</reference>
<dbReference type="Pfam" id="PF13507">
    <property type="entry name" value="GATase_5"/>
    <property type="match status" value="1"/>
</dbReference>
<dbReference type="EMBL" id="LXWW01000166">
    <property type="protein sequence ID" value="OAO15183.1"/>
    <property type="molecule type" value="Genomic_DNA"/>
</dbReference>
<dbReference type="SUPFAM" id="SSF55326">
    <property type="entry name" value="PurM N-terminal domain-like"/>
    <property type="match status" value="1"/>
</dbReference>
<name>A0A196SDV1_BLAHN</name>